<feature type="region of interest" description="Disordered" evidence="1">
    <location>
        <begin position="524"/>
        <end position="547"/>
    </location>
</feature>
<gene>
    <name evidence="2" type="ORF">MKK02DRAFT_32753</name>
</gene>
<protein>
    <submittedName>
        <fullName evidence="2">Uncharacterized protein</fullName>
    </submittedName>
</protein>
<feature type="compositionally biased region" description="Basic and acidic residues" evidence="1">
    <location>
        <begin position="1572"/>
        <end position="1587"/>
    </location>
</feature>
<evidence type="ECO:0000313" key="2">
    <source>
        <dbReference type="EMBL" id="KAI9635296.1"/>
    </source>
</evidence>
<evidence type="ECO:0000256" key="1">
    <source>
        <dbReference type="SAM" id="MobiDB-lite"/>
    </source>
</evidence>
<reference evidence="2" key="1">
    <citation type="journal article" date="2022" name="G3 (Bethesda)">
        <title>High quality genome of the basidiomycete yeast Dioszegia hungarica PDD-24b-2 isolated from cloud water.</title>
        <authorList>
            <person name="Jarrige D."/>
            <person name="Haridas S."/>
            <person name="Bleykasten-Grosshans C."/>
            <person name="Joly M."/>
            <person name="Nadalig T."/>
            <person name="Sancelme M."/>
            <person name="Vuilleumier S."/>
            <person name="Grigoriev I.V."/>
            <person name="Amato P."/>
            <person name="Bringel F."/>
        </authorList>
    </citation>
    <scope>NUCLEOTIDE SEQUENCE</scope>
    <source>
        <strain evidence="2">PDD-24b-2</strain>
    </source>
</reference>
<dbReference type="Proteomes" id="UP001164286">
    <property type="component" value="Unassembled WGS sequence"/>
</dbReference>
<comment type="caution">
    <text evidence="2">The sequence shown here is derived from an EMBL/GenBank/DDBJ whole genome shotgun (WGS) entry which is preliminary data.</text>
</comment>
<name>A0AA38LVH5_9TREE</name>
<proteinExistence type="predicted"/>
<dbReference type="GeneID" id="77727770"/>
<dbReference type="PANTHER" id="PTHR40788:SF1">
    <property type="entry name" value="IPA PROTEIN"/>
    <property type="match status" value="1"/>
</dbReference>
<feature type="region of interest" description="Disordered" evidence="1">
    <location>
        <begin position="1348"/>
        <end position="1376"/>
    </location>
</feature>
<accession>A0AA38LVH5</accession>
<keyword evidence="3" id="KW-1185">Reference proteome</keyword>
<feature type="region of interest" description="Disordered" evidence="1">
    <location>
        <begin position="1540"/>
        <end position="1596"/>
    </location>
</feature>
<organism evidence="2 3">
    <name type="scientific">Dioszegia hungarica</name>
    <dbReference type="NCBI Taxonomy" id="4972"/>
    <lineage>
        <taxon>Eukaryota</taxon>
        <taxon>Fungi</taxon>
        <taxon>Dikarya</taxon>
        <taxon>Basidiomycota</taxon>
        <taxon>Agaricomycotina</taxon>
        <taxon>Tremellomycetes</taxon>
        <taxon>Tremellales</taxon>
        <taxon>Bulleribasidiaceae</taxon>
        <taxon>Dioszegia</taxon>
    </lineage>
</organism>
<dbReference type="PANTHER" id="PTHR40788">
    <property type="entry name" value="CLR5 DOMAIN-CONTAINING PROTEIN-RELATED"/>
    <property type="match status" value="1"/>
</dbReference>
<dbReference type="RefSeq" id="XP_052945073.1">
    <property type="nucleotide sequence ID" value="XM_053088565.1"/>
</dbReference>
<evidence type="ECO:0000313" key="3">
    <source>
        <dbReference type="Proteomes" id="UP001164286"/>
    </source>
</evidence>
<sequence>MSKTEHLSGLPMLSDLIPQIERKIVKNPEKYADWRDTVHSVDFTPGKYTQMEWGRYDTFIFAGRNNCLLPCHCCPIKVKDASPDAAPDLPPFSPLAMQAAGCSICGVRGDAADYGAIFARKVQDPRPLHGGEEVARDVQQAIEMQLTAISTWSFLLEHIPGVNWNDSDLLHVADAHPQHSQHHTATPLCAILAELVTHEAQSEVRMSKLFQKWWHEGTAAVTKPSLLHIGARIAAPPNTSERHIQAKSLDNTTRFERALIRVCMPSLHPIVPFQFSLLDLEQLLIEKPTRSKALSEALVKAIGYHAMVVQAHYMLRLAVFLKGQALREATPSRIINCCFESGSCASGPLLVDDHNPDPLVRQARDYTSQFVKRHYTFRDTKRFWFLLYTCRGINWADHIDFDPATLAPTLKTRLLGDVLDSAVNRTFGCSLVQLMLTDKPAQPGGTMVPPSDRESLLKQFAAMRELLRQLVREDFRCRFQPSIEIDPVRQLLPPPVSPTPSTALIAQLSSMSMTQSAHAYLRDNPTPAKVTRDPKPSASAPAAPKEPEVIPSDSVIFVNNKQLKLVEKLYGQREGKLPWVPLLNLFERAGLRVKAMGGTAFHITHISDGGSMILYRPHPDPDLSSERACALGIRLATTFSWSVEMFRRRPGGGALAEQDYVAAFVPFSRVCCEIARTPDITPNTAPHVGQVARTRHLPGLQLSLQQQHFERSPPSICPSISSYITVISPSLLTHICSSSDVDEAGSVSLPDVDQALVVYDQEQAMYGRSSNSSWYGPIHPEPTRHIAQVRAQTYLREARSAYPADLDPSTLLHYPCTLMPPWSTIVQRREGADRNDDLLLSYPLSDRKNALPSSRESPSKGVDRIIRGGIGIMRAKAESELIFRVKREGGMRSLFFAESTGNLNTLDCLTLSGRVLCLAGSTSDRLACLGLMKELLSIDRSSLVQPSHLIYPPKSLTTSATSALPSYYPAQTDLGGPSSIDRFVLRRFECDTQRLGASSFAPSRIAEQNLLGSQAISPPPPPSTSHSERWRIACSEVAGCLRQPTMKEPELLDSLPKMSDIIPIIEKHIISEHKVSHGLKGDFEVLHDGSASTPGLCDRGRPYACYVKFLHAGSNAGLLPYCAHCTGANGRVLTDDELPTSYSPLAMQAARDICLYKRKPSTPDDLRQLSQAMIDSAKAEMEALLREPEGLLDHINRNTLGNNSSLSRSIAEAGQAAAEDVLAALHFRLHAIAVWSDVLAQLDRVDWDDGELMMALIRNTTIAKENCHIPLCRIVARINQHQSESAALLSTIFLDHWDKGQQAPGEVSSCHQSFPQNGVELILSPAFRSSQGASCSDEAGEPDVHRALRSGQEPRPNNALRTGAHPSVPSRSASGRAIRGQQMVTIFAGAELFDDAALFGRIHRHYDKRDNAATDKYASLLPEPPNLLASRNTIASALKIIARRYPTSRDERVLWFGTRLRPVNWAEYVTINSIGTGAALDGRKLKQDLDALASRDFGCDLLGLMDHDDTSPERLLLKVVGEAGEASQIPHRCVYEPAVRRPAHQSNHSASTSLRNLPAPAPAPLTQSGHAYLRDNPAKERTGRADRSNFTTDSPARTLARRPRTLFTINNKQLKVAERLFGYRGGAVKWAELVNLFKRLGFSSRGMGGSAHHLTPISNIGRSMIVYRPHPDPTFTSAQAGAIGRQLVSIFGWSIDNFARSATTEEHDQAV</sequence>
<feature type="compositionally biased region" description="Polar residues" evidence="1">
    <location>
        <begin position="1544"/>
        <end position="1555"/>
    </location>
</feature>
<dbReference type="EMBL" id="JAKWFO010000005">
    <property type="protein sequence ID" value="KAI9635296.1"/>
    <property type="molecule type" value="Genomic_DNA"/>
</dbReference>